<dbReference type="SUPFAM" id="SSF48576">
    <property type="entry name" value="Terpenoid synthases"/>
    <property type="match status" value="1"/>
</dbReference>
<dbReference type="PANTHER" id="PTHR35201">
    <property type="entry name" value="TERPENE SYNTHASE"/>
    <property type="match status" value="1"/>
</dbReference>
<evidence type="ECO:0000256" key="2">
    <source>
        <dbReference type="ARBA" id="ARBA00006333"/>
    </source>
</evidence>
<gene>
    <name evidence="7" type="ORF">MSAN_02068200</name>
</gene>
<evidence type="ECO:0000256" key="6">
    <source>
        <dbReference type="RuleBase" id="RU366034"/>
    </source>
</evidence>
<evidence type="ECO:0000256" key="1">
    <source>
        <dbReference type="ARBA" id="ARBA00001946"/>
    </source>
</evidence>
<dbReference type="EMBL" id="JACAZH010000027">
    <property type="protein sequence ID" value="KAF7341698.1"/>
    <property type="molecule type" value="Genomic_DNA"/>
</dbReference>
<organism evidence="7 8">
    <name type="scientific">Mycena sanguinolenta</name>
    <dbReference type="NCBI Taxonomy" id="230812"/>
    <lineage>
        <taxon>Eukaryota</taxon>
        <taxon>Fungi</taxon>
        <taxon>Dikarya</taxon>
        <taxon>Basidiomycota</taxon>
        <taxon>Agaricomycotina</taxon>
        <taxon>Agaricomycetes</taxon>
        <taxon>Agaricomycetidae</taxon>
        <taxon>Agaricales</taxon>
        <taxon>Marasmiineae</taxon>
        <taxon>Mycenaceae</taxon>
        <taxon>Mycena</taxon>
    </lineage>
</organism>
<sequence>MEERPLRAMYLPDPMNSWPWPRQINPHYREVTAQSTAWLHSLKLLGPKSQRAFDRCETGLLAALAYPTASKEHLRTGCDLLNLTFLVDEYSEMEDSCGIHEMVEVMLDALCNPHKKRPAHEMHLGEAVCQFWNLALETASESSQKHFVEAFTGYLYSIMQEADECDAGAVLTIAHYLDIRSRNIGAYACFIPGELHLNLPDHIFYNPVLADLRRIAAQLLIVNNDLMSYNKEQAIGRDEYNFLAIIMRTDSTMDLPAATSWLSAYHESLQSEFIDTISLLPSFGLALDREVQEYTSYLANWPRAQDCWNFESTRYFGNKGLEIQVTRKVPLFPKLKRNPRVKEEGVTVQLVEL</sequence>
<dbReference type="PANTHER" id="PTHR35201:SF4">
    <property type="entry name" value="BETA-PINACENE SYNTHASE-RELATED"/>
    <property type="match status" value="1"/>
</dbReference>
<dbReference type="Proteomes" id="UP000623467">
    <property type="component" value="Unassembled WGS sequence"/>
</dbReference>
<name>A0A8H7CNF2_9AGAR</name>
<dbReference type="GO" id="GO:0010333">
    <property type="term" value="F:terpene synthase activity"/>
    <property type="evidence" value="ECO:0007669"/>
    <property type="project" value="InterPro"/>
</dbReference>
<dbReference type="GO" id="GO:0046872">
    <property type="term" value="F:metal ion binding"/>
    <property type="evidence" value="ECO:0007669"/>
    <property type="project" value="UniProtKB-KW"/>
</dbReference>
<dbReference type="EC" id="4.2.3.-" evidence="6"/>
<comment type="caution">
    <text evidence="7">The sequence shown here is derived from an EMBL/GenBank/DDBJ whole genome shotgun (WGS) entry which is preliminary data.</text>
</comment>
<dbReference type="GO" id="GO:0008299">
    <property type="term" value="P:isoprenoid biosynthetic process"/>
    <property type="evidence" value="ECO:0007669"/>
    <property type="project" value="UniProtKB-ARBA"/>
</dbReference>
<accession>A0A8H7CNF2</accession>
<evidence type="ECO:0000313" key="7">
    <source>
        <dbReference type="EMBL" id="KAF7341698.1"/>
    </source>
</evidence>
<evidence type="ECO:0000256" key="4">
    <source>
        <dbReference type="ARBA" id="ARBA00022842"/>
    </source>
</evidence>
<protein>
    <recommendedName>
        <fullName evidence="6">Terpene synthase</fullName>
        <ecNumber evidence="6">4.2.3.-</ecNumber>
    </recommendedName>
</protein>
<comment type="similarity">
    <text evidence="2 6">Belongs to the terpene synthase family.</text>
</comment>
<dbReference type="AlphaFoldDB" id="A0A8H7CNF2"/>
<proteinExistence type="inferred from homology"/>
<keyword evidence="5 6" id="KW-0456">Lyase</keyword>
<dbReference type="Gene3D" id="1.10.600.10">
    <property type="entry name" value="Farnesyl Diphosphate Synthase"/>
    <property type="match status" value="1"/>
</dbReference>
<reference evidence="7" key="1">
    <citation type="submission" date="2020-05" db="EMBL/GenBank/DDBJ databases">
        <title>Mycena genomes resolve the evolution of fungal bioluminescence.</title>
        <authorList>
            <person name="Tsai I.J."/>
        </authorList>
    </citation>
    <scope>NUCLEOTIDE SEQUENCE</scope>
    <source>
        <strain evidence="7">160909Yilan</strain>
    </source>
</reference>
<evidence type="ECO:0000256" key="5">
    <source>
        <dbReference type="ARBA" id="ARBA00023239"/>
    </source>
</evidence>
<dbReference type="InterPro" id="IPR008949">
    <property type="entry name" value="Isoprenoid_synthase_dom_sf"/>
</dbReference>
<evidence type="ECO:0000313" key="8">
    <source>
        <dbReference type="Proteomes" id="UP000623467"/>
    </source>
</evidence>
<dbReference type="SFLD" id="SFLDS00005">
    <property type="entry name" value="Isoprenoid_Synthase_Type_I"/>
    <property type="match status" value="1"/>
</dbReference>
<evidence type="ECO:0000256" key="3">
    <source>
        <dbReference type="ARBA" id="ARBA00022723"/>
    </source>
</evidence>
<dbReference type="InterPro" id="IPR034686">
    <property type="entry name" value="Terpene_cyclase-like_2"/>
</dbReference>
<comment type="cofactor">
    <cofactor evidence="1 6">
        <name>Mg(2+)</name>
        <dbReference type="ChEBI" id="CHEBI:18420"/>
    </cofactor>
</comment>
<dbReference type="SFLD" id="SFLDG01020">
    <property type="entry name" value="Terpene_Cyclase_Like_2"/>
    <property type="match status" value="1"/>
</dbReference>
<keyword evidence="8" id="KW-1185">Reference proteome</keyword>
<keyword evidence="3 6" id="KW-0479">Metal-binding</keyword>
<dbReference type="OrthoDB" id="6486656at2759"/>
<dbReference type="Pfam" id="PF19086">
    <property type="entry name" value="Terpene_syn_C_2"/>
    <property type="match status" value="1"/>
</dbReference>
<keyword evidence="4 6" id="KW-0460">Magnesium</keyword>